<sequence length="1027" mass="118209">MERCVNINTQILVSMQIFTDSLPKRFRYTCFFWLPSSGIFIDQYSKLVACGTQEGAIVIIGKNKNINLSDSVNKSSTNSDFEFVSLLSGHTTAITDIRILNRTNSFLSVSKDSKICGWSFLDFSCQFQFNLNLNYGDYFFSICTTKYDNIWLIRYGDSVSLIDLSNGKIVKQLFYPGIKSFQVIYSPTKAPQTTAICIGSIQTTFYAVDDNFEFTLIKTVLNSERFEKNEIIKVCQLGIIRINGNKFKIYKANPKLKIIFQGTFPELPSDDFIKSVYFDQNHTLFAAGSFMGRFYVIKIKENLKNRFNPKSIHYFYPFSDKTQKPISILSSFAVNDQSEIIFSSNPKLVYYLGGQKSEEKVQFTQINEIDGNADHESDISYINNTQSTFFLRSHVSTLSFISFSTQKPFRTIEFPKKITALFEREIESGTEIVIGFEDGEICFYSDHSKFLTALTDSVQCFFSTKKRSELVAIGRDGSACLFFQNGDFLRFETLLLPIIRAYYDSRLDLYLFGYDNGSFFVFSSKSSLPIQITMNLPSNSILKWPEKVEENVFTDEKMFASLCARFQTKTVIYRIFDVPSLSCFVRENYFQYQNDMINDRKLSGMMKNLTDLCNFLFDLLENKEMTNNGFNLAFVGSNQQPTFFYSSFKFYGQMICELSPFLGTSQFISYHLLSELTNQDGRLSTDSHFLSQIYFLPSLLQFIYFPDEDVQRIVCNWCITLSSYVSFQTCQEYLIPFTILDNIDDVEEYDKFLMSILIIRYPNTLPSSFINDLYEFLDELTVTSSESAVLALSILIDGISLWQNKTEKKELLYVSIIESVLRQKRSFFLCNKFYNVACSDMSSFLYAFHILISTSISDLSFVQSILNLYTNVAFKNPKLCGAIVSDMFEMECSKFPQLSDIIDNSIESHSKIFQFVEKVDEFVLIGMPDGEVHAFLKGRLLFKEKIFDESDDVSYVNIGPDKKCAVAVSIILKKAKLFDLSEIKRSMFRSKKSRILKEFEIPNITHNCTFHAEWINSQNCVVSVHNE</sequence>
<name>A0ABR2KVA3_9EUKA</name>
<evidence type="ECO:0000313" key="2">
    <source>
        <dbReference type="Proteomes" id="UP001470230"/>
    </source>
</evidence>
<reference evidence="1 2" key="1">
    <citation type="submission" date="2024-04" db="EMBL/GenBank/DDBJ databases">
        <title>Tritrichomonas musculus Genome.</title>
        <authorList>
            <person name="Alves-Ferreira E."/>
            <person name="Grigg M."/>
            <person name="Lorenzi H."/>
            <person name="Galac M."/>
        </authorList>
    </citation>
    <scope>NUCLEOTIDE SEQUENCE [LARGE SCALE GENOMIC DNA]</scope>
    <source>
        <strain evidence="1 2">EAF2021</strain>
    </source>
</reference>
<proteinExistence type="predicted"/>
<comment type="caution">
    <text evidence="1">The sequence shown here is derived from an EMBL/GenBank/DDBJ whole genome shotgun (WGS) entry which is preliminary data.</text>
</comment>
<accession>A0ABR2KVA3</accession>
<dbReference type="InterPro" id="IPR015943">
    <property type="entry name" value="WD40/YVTN_repeat-like_dom_sf"/>
</dbReference>
<protein>
    <submittedName>
        <fullName evidence="1">Uncharacterized protein</fullName>
    </submittedName>
</protein>
<dbReference type="Proteomes" id="UP001470230">
    <property type="component" value="Unassembled WGS sequence"/>
</dbReference>
<organism evidence="1 2">
    <name type="scientific">Tritrichomonas musculus</name>
    <dbReference type="NCBI Taxonomy" id="1915356"/>
    <lineage>
        <taxon>Eukaryota</taxon>
        <taxon>Metamonada</taxon>
        <taxon>Parabasalia</taxon>
        <taxon>Tritrichomonadida</taxon>
        <taxon>Tritrichomonadidae</taxon>
        <taxon>Tritrichomonas</taxon>
    </lineage>
</organism>
<dbReference type="Gene3D" id="2.130.10.10">
    <property type="entry name" value="YVTN repeat-like/Quinoprotein amine dehydrogenase"/>
    <property type="match status" value="2"/>
</dbReference>
<dbReference type="InterPro" id="IPR036322">
    <property type="entry name" value="WD40_repeat_dom_sf"/>
</dbReference>
<dbReference type="SUPFAM" id="SSF50978">
    <property type="entry name" value="WD40 repeat-like"/>
    <property type="match status" value="1"/>
</dbReference>
<dbReference type="EMBL" id="JAPFFF010000003">
    <property type="protein sequence ID" value="KAK8894711.1"/>
    <property type="molecule type" value="Genomic_DNA"/>
</dbReference>
<evidence type="ECO:0000313" key="1">
    <source>
        <dbReference type="EMBL" id="KAK8894711.1"/>
    </source>
</evidence>
<keyword evidence="2" id="KW-1185">Reference proteome</keyword>
<gene>
    <name evidence="1" type="ORF">M9Y10_023148</name>
</gene>